<dbReference type="HOGENOM" id="CLU_3251814_0_0_9"/>
<name>A8SBQ9_9FIRM</name>
<dbReference type="EMBL" id="ABED02000026">
    <property type="protein sequence ID" value="EDP21412.1"/>
    <property type="molecule type" value="Genomic_DNA"/>
</dbReference>
<comment type="caution">
    <text evidence="1">The sequence shown here is derived from an EMBL/GenBank/DDBJ whole genome shotgun (WGS) entry which is preliminary data.</text>
</comment>
<protein>
    <submittedName>
        <fullName evidence="1">Uncharacterized protein</fullName>
    </submittedName>
</protein>
<reference evidence="1 2" key="2">
    <citation type="submission" date="2007-09" db="EMBL/GenBank/DDBJ databases">
        <authorList>
            <person name="Fulton L."/>
            <person name="Clifton S."/>
            <person name="Fulton B."/>
            <person name="Xu J."/>
            <person name="Minx P."/>
            <person name="Pepin K.H."/>
            <person name="Johnson M."/>
            <person name="Thiruvilangam P."/>
            <person name="Bhonagiri V."/>
            <person name="Nash W.E."/>
            <person name="Mardis E.R."/>
            <person name="Wilson R.K."/>
        </authorList>
    </citation>
    <scope>NUCLEOTIDE SEQUENCE [LARGE SCALE GENOMIC DNA]</scope>
    <source>
        <strain evidence="1 2">M21/2</strain>
    </source>
</reference>
<sequence length="42" mass="5006">MNYDQLDFEGYGLDTENSDFLCGTVHKTMMLRKLDDRINIYE</sequence>
<proteinExistence type="predicted"/>
<organism evidence="1 2">
    <name type="scientific">Faecalibacterium prausnitzii M21/2</name>
    <dbReference type="NCBI Taxonomy" id="411485"/>
    <lineage>
        <taxon>Bacteria</taxon>
        <taxon>Bacillati</taxon>
        <taxon>Bacillota</taxon>
        <taxon>Clostridia</taxon>
        <taxon>Eubacteriales</taxon>
        <taxon>Oscillospiraceae</taxon>
        <taxon>Faecalibacterium</taxon>
    </lineage>
</organism>
<reference evidence="1 2" key="1">
    <citation type="submission" date="2007-09" db="EMBL/GenBank/DDBJ databases">
        <title>Draft genome sequence of Faecalibacterium prausnitzii M21/2.</title>
        <authorList>
            <person name="Sudarsanam P."/>
            <person name="Ley R."/>
            <person name="Guruge J."/>
            <person name="Turnbaugh P.J."/>
            <person name="Mahowald M."/>
            <person name="Liep D."/>
            <person name="Gordon J."/>
        </authorList>
    </citation>
    <scope>NUCLEOTIDE SEQUENCE [LARGE SCALE GENOMIC DNA]</scope>
    <source>
        <strain evidence="1 2">M21/2</strain>
    </source>
</reference>
<accession>A8SBQ9</accession>
<evidence type="ECO:0000313" key="2">
    <source>
        <dbReference type="Proteomes" id="UP000005945"/>
    </source>
</evidence>
<dbReference type="Proteomes" id="UP000005945">
    <property type="component" value="Unassembled WGS sequence"/>
</dbReference>
<gene>
    <name evidence="1" type="ORF">FAEPRAM212_01735</name>
</gene>
<evidence type="ECO:0000313" key="1">
    <source>
        <dbReference type="EMBL" id="EDP21412.1"/>
    </source>
</evidence>
<dbReference type="AlphaFoldDB" id="A8SBQ9"/>